<accession>A0A3B5M2X7</accession>
<feature type="region of interest" description="Disordered" evidence="1">
    <location>
        <begin position="166"/>
        <end position="187"/>
    </location>
</feature>
<evidence type="ECO:0000313" key="3">
    <source>
        <dbReference type="Proteomes" id="UP000261380"/>
    </source>
</evidence>
<dbReference type="Proteomes" id="UP000261380">
    <property type="component" value="Unplaced"/>
</dbReference>
<dbReference type="Ensembl" id="ENSXCOT00000016068.1">
    <property type="protein sequence ID" value="ENSXCOP00000015871.1"/>
    <property type="gene ID" value="ENSXCOG00000011988.1"/>
</dbReference>
<evidence type="ECO:0000256" key="1">
    <source>
        <dbReference type="SAM" id="MobiDB-lite"/>
    </source>
</evidence>
<feature type="compositionally biased region" description="Basic and acidic residues" evidence="1">
    <location>
        <begin position="1"/>
        <end position="25"/>
    </location>
</feature>
<dbReference type="GeneTree" id="ENSGT01110000271466"/>
<reference evidence="2" key="1">
    <citation type="submission" date="2025-08" db="UniProtKB">
        <authorList>
            <consortium name="Ensembl"/>
        </authorList>
    </citation>
    <scope>IDENTIFICATION</scope>
</reference>
<feature type="region of interest" description="Disordered" evidence="1">
    <location>
        <begin position="113"/>
        <end position="153"/>
    </location>
</feature>
<keyword evidence="3" id="KW-1185">Reference proteome</keyword>
<organism evidence="2 3">
    <name type="scientific">Xiphophorus couchianus</name>
    <name type="common">Monterrey platyfish</name>
    <dbReference type="NCBI Taxonomy" id="32473"/>
    <lineage>
        <taxon>Eukaryota</taxon>
        <taxon>Metazoa</taxon>
        <taxon>Chordata</taxon>
        <taxon>Craniata</taxon>
        <taxon>Vertebrata</taxon>
        <taxon>Euteleostomi</taxon>
        <taxon>Actinopterygii</taxon>
        <taxon>Neopterygii</taxon>
        <taxon>Teleostei</taxon>
        <taxon>Neoteleostei</taxon>
        <taxon>Acanthomorphata</taxon>
        <taxon>Ovalentaria</taxon>
        <taxon>Atherinomorphae</taxon>
        <taxon>Cyprinodontiformes</taxon>
        <taxon>Poeciliidae</taxon>
        <taxon>Poeciliinae</taxon>
        <taxon>Xiphophorus</taxon>
    </lineage>
</organism>
<feature type="region of interest" description="Disordered" evidence="1">
    <location>
        <begin position="423"/>
        <end position="452"/>
    </location>
</feature>
<feature type="compositionally biased region" description="Polar residues" evidence="1">
    <location>
        <begin position="423"/>
        <end position="437"/>
    </location>
</feature>
<sequence>MAKALETQDQKEKTSPSTGKPKDNSQADNLTEVPDVQTAENVQQRCLNEIQNLPHSSENTSQAKCSCLATFKETELKYKDMQKYLMTQLDEMFDTNKKLSAKLRQQQELVKKLQSESRQSRNSMVSVQRVSQDNPKQKTVNYQPASAQTEMDGRETRFSLKPVSRTISTQTEMDGQETSSNLKPSNNEMQKYLMKQLDEMFDTNKKLSAKLRQQQELARKGLSESRQSKKLMVSVQTQTDSQEIPKQKTANYQSAATQTEMDLQETSYPVKPVTQTASTQTEMDLQETSYPVKPVSQTASTQTEMDLQETSYPVKPVTQTASTQTEMDLQETSYPVKPVSQTASTQTEMDLQETSYPVKPVTQTASTQTEMDLQETSYPVKPVSQTASTQTEMDLQETSYPVKPVTQTTSTQTEISLVLQKQPSETQLNGHQDQQTKTFKRSTGKNRTDQNQNVVRCKINRPFYSVKSLFGIHRDNHFWGIS</sequence>
<dbReference type="AlphaFoldDB" id="A0A3B5M2X7"/>
<dbReference type="STRING" id="32473.ENSXCOP00000015871"/>
<feature type="region of interest" description="Disordered" evidence="1">
    <location>
        <begin position="1"/>
        <end position="37"/>
    </location>
</feature>
<name>A0A3B5M2X7_9TELE</name>
<evidence type="ECO:0000313" key="2">
    <source>
        <dbReference type="Ensembl" id="ENSXCOP00000015871.1"/>
    </source>
</evidence>
<feature type="region of interest" description="Disordered" evidence="1">
    <location>
        <begin position="219"/>
        <end position="341"/>
    </location>
</feature>
<feature type="region of interest" description="Disordered" evidence="1">
    <location>
        <begin position="362"/>
        <end position="385"/>
    </location>
</feature>
<reference evidence="2" key="2">
    <citation type="submission" date="2025-09" db="UniProtKB">
        <authorList>
            <consortium name="Ensembl"/>
        </authorList>
    </citation>
    <scope>IDENTIFICATION</scope>
</reference>
<protein>
    <submittedName>
        <fullName evidence="2">Uncharacterized protein</fullName>
    </submittedName>
</protein>
<proteinExistence type="predicted"/>
<feature type="compositionally biased region" description="Polar residues" evidence="1">
    <location>
        <begin position="120"/>
        <end position="149"/>
    </location>
</feature>
<feature type="compositionally biased region" description="Polar residues" evidence="1">
    <location>
        <begin position="234"/>
        <end position="341"/>
    </location>
</feature>